<feature type="binding site" evidence="3">
    <location>
        <position position="378"/>
    </location>
    <ligand>
        <name>Mg(2+)</name>
        <dbReference type="ChEBI" id="CHEBI:18420"/>
        <label>1</label>
    </ligand>
</feature>
<dbReference type="AlphaFoldDB" id="A0A6G9YD21"/>
<keyword evidence="2 4" id="KW-0378">Hydrolase</keyword>
<name>A0A6G9YD21_9NOCA</name>
<feature type="binding site" evidence="3">
    <location>
        <position position="379"/>
    </location>
    <ligand>
        <name>Mg(2+)</name>
        <dbReference type="ChEBI" id="CHEBI:18420"/>
        <label>1</label>
    </ligand>
</feature>
<evidence type="ECO:0000256" key="3">
    <source>
        <dbReference type="PIRSR" id="PIRSR605502-1"/>
    </source>
</evidence>
<feature type="binding site" evidence="3">
    <location>
        <position position="177"/>
    </location>
    <ligand>
        <name>Mg(2+)</name>
        <dbReference type="ChEBI" id="CHEBI:18420"/>
        <label>1</label>
    </ligand>
</feature>
<protein>
    <submittedName>
        <fullName evidence="4">ADP-ribosylglycohydrolase family protein</fullName>
    </submittedName>
</protein>
<dbReference type="PANTHER" id="PTHR16222">
    <property type="entry name" value="ADP-RIBOSYLGLYCOHYDROLASE"/>
    <property type="match status" value="1"/>
</dbReference>
<evidence type="ECO:0000313" key="4">
    <source>
        <dbReference type="EMBL" id="QIS10967.1"/>
    </source>
</evidence>
<dbReference type="Gene3D" id="1.10.4080.10">
    <property type="entry name" value="ADP-ribosylation/Crystallin J1"/>
    <property type="match status" value="1"/>
</dbReference>
<dbReference type="PANTHER" id="PTHR16222:SF24">
    <property type="entry name" value="ADP-RIBOSYLHYDROLASE ARH3"/>
    <property type="match status" value="1"/>
</dbReference>
<proteinExistence type="inferred from homology"/>
<gene>
    <name evidence="4" type="ORF">F5544_15420</name>
</gene>
<dbReference type="EMBL" id="CP046172">
    <property type="protein sequence ID" value="QIS10967.1"/>
    <property type="molecule type" value="Genomic_DNA"/>
</dbReference>
<feature type="binding site" evidence="3">
    <location>
        <position position="376"/>
    </location>
    <ligand>
        <name>Mg(2+)</name>
        <dbReference type="ChEBI" id="CHEBI:18420"/>
        <label>1</label>
    </ligand>
</feature>
<dbReference type="InterPro" id="IPR005502">
    <property type="entry name" value="Ribosyl_crysJ1"/>
</dbReference>
<dbReference type="KEGG" id="nah:F5544_15420"/>
<evidence type="ECO:0000313" key="5">
    <source>
        <dbReference type="Proteomes" id="UP000503540"/>
    </source>
</evidence>
<dbReference type="SUPFAM" id="SSF101478">
    <property type="entry name" value="ADP-ribosylglycohydrolase"/>
    <property type="match status" value="1"/>
</dbReference>
<keyword evidence="3" id="KW-0460">Magnesium</keyword>
<keyword evidence="3" id="KW-0479">Metal-binding</keyword>
<feature type="binding site" evidence="3">
    <location>
        <position position="178"/>
    </location>
    <ligand>
        <name>Mg(2+)</name>
        <dbReference type="ChEBI" id="CHEBI:18420"/>
        <label>1</label>
    </ligand>
</feature>
<dbReference type="GO" id="GO:0016787">
    <property type="term" value="F:hydrolase activity"/>
    <property type="evidence" value="ECO:0007669"/>
    <property type="project" value="UniProtKB-KW"/>
</dbReference>
<dbReference type="GO" id="GO:0046872">
    <property type="term" value="F:metal ion binding"/>
    <property type="evidence" value="ECO:0007669"/>
    <property type="project" value="UniProtKB-KW"/>
</dbReference>
<evidence type="ECO:0000256" key="2">
    <source>
        <dbReference type="ARBA" id="ARBA00022801"/>
    </source>
</evidence>
<organism evidence="4 5">
    <name type="scientific">Nocardia arthritidis</name>
    <dbReference type="NCBI Taxonomy" id="228602"/>
    <lineage>
        <taxon>Bacteria</taxon>
        <taxon>Bacillati</taxon>
        <taxon>Actinomycetota</taxon>
        <taxon>Actinomycetes</taxon>
        <taxon>Mycobacteriales</taxon>
        <taxon>Nocardiaceae</taxon>
        <taxon>Nocardia</taxon>
    </lineage>
</organism>
<dbReference type="Pfam" id="PF03747">
    <property type="entry name" value="ADP_ribosyl_GH"/>
    <property type="match status" value="1"/>
</dbReference>
<dbReference type="InterPro" id="IPR036705">
    <property type="entry name" value="Ribosyl_crysJ1_sf"/>
</dbReference>
<dbReference type="Proteomes" id="UP000503540">
    <property type="component" value="Chromosome"/>
</dbReference>
<accession>A0A6G9YD21</accession>
<comment type="cofactor">
    <cofactor evidence="3">
        <name>Mg(2+)</name>
        <dbReference type="ChEBI" id="CHEBI:18420"/>
    </cofactor>
    <text evidence="3">Binds 2 magnesium ions per subunit.</text>
</comment>
<sequence length="428" mass="45178">MMPTPLFAMMSRPNIPSTIDPVASTSTNSTPRMALILVKTLARTISRTERLARSGMSLVSPSRRRCSTSAAVSPVAPEACTVIDMIASLAIGCGCIAQHSNSAASVARGTLAAGGRKWEGKSMLDDAQLDRAAGVLLGTAAGDALGAGYEFTNPDPDLAIDMIGGGAFRWEPGEWTDDTSMAVAVALAAEPGPGIDPDAVAAGFVRWWDSRPKDIGNQTRTVLEVRPQSAADMWARAMSLTGLTGGNGSLMRTAPVAVAYLRDADECVRMAGAIGMLTHYDEHATEACKIWTYAIRHAVLHGTFDGVREYAATSPAADYWLPRLDEAETGRPQLFPKNGWVVHALQTAWWAITNTDPSGPGQLAAALEKCVRAGGDTDTTAAIAGGLLGARWGARAVPAQWRKKLHGYPGLRGDDLVTLAVRIATRNA</sequence>
<dbReference type="InterPro" id="IPR050792">
    <property type="entry name" value="ADP-ribosylglycohydrolase"/>
</dbReference>
<feature type="binding site" evidence="3">
    <location>
        <position position="176"/>
    </location>
    <ligand>
        <name>Mg(2+)</name>
        <dbReference type="ChEBI" id="CHEBI:18420"/>
        <label>1</label>
    </ligand>
</feature>
<reference evidence="4 5" key="1">
    <citation type="journal article" date="2019" name="ACS Chem. Biol.">
        <title>Identification and Mobilization of a Cryptic Antibiotic Biosynthesis Gene Locus from a Human-Pathogenic Nocardia Isolate.</title>
        <authorList>
            <person name="Herisse M."/>
            <person name="Ishida K."/>
            <person name="Porter J.L."/>
            <person name="Howden B."/>
            <person name="Hertweck C."/>
            <person name="Stinear T.P."/>
            <person name="Pidot S.J."/>
        </authorList>
    </citation>
    <scope>NUCLEOTIDE SEQUENCE [LARGE SCALE GENOMIC DNA]</scope>
    <source>
        <strain evidence="4 5">AUSMDU00012717</strain>
    </source>
</reference>
<keyword evidence="5" id="KW-1185">Reference proteome</keyword>
<comment type="similarity">
    <text evidence="1">Belongs to the ADP-ribosylglycohydrolase family.</text>
</comment>
<evidence type="ECO:0000256" key="1">
    <source>
        <dbReference type="ARBA" id="ARBA00010702"/>
    </source>
</evidence>